<dbReference type="Pfam" id="PF08276">
    <property type="entry name" value="PAN_2"/>
    <property type="match status" value="2"/>
</dbReference>
<gene>
    <name evidence="24" type="ORF">FSB_LOCUS11791</name>
</gene>
<evidence type="ECO:0000256" key="16">
    <source>
        <dbReference type="ARBA" id="ARBA00047899"/>
    </source>
</evidence>
<dbReference type="InterPro" id="IPR000858">
    <property type="entry name" value="S_locus_glycoprot_dom"/>
</dbReference>
<organism evidence="24">
    <name type="scientific">Fagus sylvatica</name>
    <name type="common">Beechnut</name>
    <dbReference type="NCBI Taxonomy" id="28930"/>
    <lineage>
        <taxon>Eukaryota</taxon>
        <taxon>Viridiplantae</taxon>
        <taxon>Streptophyta</taxon>
        <taxon>Embryophyta</taxon>
        <taxon>Tracheophyta</taxon>
        <taxon>Spermatophyta</taxon>
        <taxon>Magnoliopsida</taxon>
        <taxon>eudicotyledons</taxon>
        <taxon>Gunneridae</taxon>
        <taxon>Pentapetalae</taxon>
        <taxon>rosids</taxon>
        <taxon>fabids</taxon>
        <taxon>Fagales</taxon>
        <taxon>Fagaceae</taxon>
        <taxon>Fagus</taxon>
    </lineage>
</organism>
<dbReference type="Pfam" id="PF01453">
    <property type="entry name" value="B_lectin"/>
    <property type="match status" value="2"/>
</dbReference>
<evidence type="ECO:0000256" key="12">
    <source>
        <dbReference type="ARBA" id="ARBA00023136"/>
    </source>
</evidence>
<dbReference type="InterPro" id="IPR000719">
    <property type="entry name" value="Prot_kinase_dom"/>
</dbReference>
<dbReference type="EMBL" id="OIVN01000675">
    <property type="protein sequence ID" value="SPC83909.1"/>
    <property type="molecule type" value="Genomic_DNA"/>
</dbReference>
<dbReference type="SMART" id="SM00473">
    <property type="entry name" value="PAN_AP"/>
    <property type="match status" value="2"/>
</dbReference>
<keyword evidence="14" id="KW-0675">Receptor</keyword>
<evidence type="ECO:0000256" key="1">
    <source>
        <dbReference type="ARBA" id="ARBA00004167"/>
    </source>
</evidence>
<dbReference type="PROSITE" id="PS50011">
    <property type="entry name" value="PROTEIN_KINASE_DOM"/>
    <property type="match status" value="2"/>
</dbReference>
<dbReference type="Gene3D" id="1.10.510.10">
    <property type="entry name" value="Transferase(Phosphotransferase) domain 1"/>
    <property type="match status" value="3"/>
</dbReference>
<dbReference type="Pfam" id="PF00954">
    <property type="entry name" value="S_locus_glycop"/>
    <property type="match status" value="2"/>
</dbReference>
<dbReference type="SMART" id="SM00108">
    <property type="entry name" value="B_lectin"/>
    <property type="match status" value="2"/>
</dbReference>
<dbReference type="FunFam" id="2.90.10.30:FF:000003">
    <property type="entry name" value="Os04g0303100 protein"/>
    <property type="match status" value="2"/>
</dbReference>
<feature type="domain" description="Bulb-type lectin" evidence="22">
    <location>
        <begin position="61"/>
        <end position="185"/>
    </location>
</feature>
<keyword evidence="13" id="KW-1015">Disulfide bond</keyword>
<dbReference type="EC" id="2.7.11.1" evidence="2"/>
<dbReference type="InterPro" id="IPR003609">
    <property type="entry name" value="Pan_app"/>
</dbReference>
<proteinExistence type="predicted"/>
<dbReference type="Pfam" id="PF07714">
    <property type="entry name" value="PK_Tyr_Ser-Thr"/>
    <property type="match status" value="2"/>
</dbReference>
<evidence type="ECO:0000256" key="19">
    <source>
        <dbReference type="PROSITE-ProRule" id="PRU10141"/>
    </source>
</evidence>
<dbReference type="InterPro" id="IPR001245">
    <property type="entry name" value="Ser-Thr/Tyr_kinase_cat_dom"/>
</dbReference>
<comment type="subcellular location">
    <subcellularLocation>
        <location evidence="1">Membrane</location>
        <topology evidence="1">Single-pass membrane protein</topology>
    </subcellularLocation>
</comment>
<dbReference type="PROSITE" id="PS00108">
    <property type="entry name" value="PROTEIN_KINASE_ST"/>
    <property type="match status" value="1"/>
</dbReference>
<dbReference type="PANTHER" id="PTHR32444:SF234">
    <property type="entry name" value="RECEPTOR-LIKE SERINE_THREONINE-PROTEIN KINASE"/>
    <property type="match status" value="1"/>
</dbReference>
<evidence type="ECO:0000256" key="10">
    <source>
        <dbReference type="ARBA" id="ARBA00022840"/>
    </source>
</evidence>
<dbReference type="InterPro" id="IPR036426">
    <property type="entry name" value="Bulb-type_lectin_dom_sf"/>
</dbReference>
<dbReference type="GO" id="GO:0016020">
    <property type="term" value="C:membrane"/>
    <property type="evidence" value="ECO:0007669"/>
    <property type="project" value="UniProtKB-SubCell"/>
</dbReference>
<feature type="domain" description="Protein kinase" evidence="20">
    <location>
        <begin position="420"/>
        <end position="723"/>
    </location>
</feature>
<dbReference type="Gene3D" id="3.30.200.20">
    <property type="entry name" value="Phosphorylase Kinase, domain 1"/>
    <property type="match status" value="1"/>
</dbReference>
<feature type="domain" description="Protein kinase" evidence="20">
    <location>
        <begin position="1170"/>
        <end position="1475"/>
    </location>
</feature>
<keyword evidence="8 19" id="KW-0547">Nucleotide-binding</keyword>
<dbReference type="GO" id="GO:0048544">
    <property type="term" value="P:recognition of pollen"/>
    <property type="evidence" value="ECO:0007669"/>
    <property type="project" value="InterPro"/>
</dbReference>
<evidence type="ECO:0000256" key="8">
    <source>
        <dbReference type="ARBA" id="ARBA00022741"/>
    </source>
</evidence>
<name>A0A2N9FAN8_FAGSY</name>
<feature type="domain" description="Bulb-type lectin" evidence="22">
    <location>
        <begin position="814"/>
        <end position="930"/>
    </location>
</feature>
<keyword evidence="6" id="KW-0812">Transmembrane</keyword>
<keyword evidence="9" id="KW-0418">Kinase</keyword>
<keyword evidence="4" id="KW-0597">Phosphoprotein</keyword>
<evidence type="ECO:0000256" key="5">
    <source>
        <dbReference type="ARBA" id="ARBA00022679"/>
    </source>
</evidence>
<feature type="domain" description="EGF-like" evidence="21">
    <location>
        <begin position="1070"/>
        <end position="1106"/>
    </location>
</feature>
<dbReference type="SMART" id="SM00220">
    <property type="entry name" value="S_TKc"/>
    <property type="match status" value="1"/>
</dbReference>
<evidence type="ECO:0000256" key="13">
    <source>
        <dbReference type="ARBA" id="ARBA00023157"/>
    </source>
</evidence>
<comment type="catalytic activity">
    <reaction evidence="17">
        <text>L-seryl-[protein] + ATP = O-phospho-L-seryl-[protein] + ADP + H(+)</text>
        <dbReference type="Rhea" id="RHEA:17989"/>
        <dbReference type="Rhea" id="RHEA-COMP:9863"/>
        <dbReference type="Rhea" id="RHEA-COMP:11604"/>
        <dbReference type="ChEBI" id="CHEBI:15378"/>
        <dbReference type="ChEBI" id="CHEBI:29999"/>
        <dbReference type="ChEBI" id="CHEBI:30616"/>
        <dbReference type="ChEBI" id="CHEBI:83421"/>
        <dbReference type="ChEBI" id="CHEBI:456216"/>
        <dbReference type="EC" id="2.7.11.1"/>
    </reaction>
</comment>
<comment type="caution">
    <text evidence="18">Lacks conserved residue(s) required for the propagation of feature annotation.</text>
</comment>
<dbReference type="Gene3D" id="2.90.10.10">
    <property type="entry name" value="Bulb-type lectin domain"/>
    <property type="match status" value="2"/>
</dbReference>
<dbReference type="FunFam" id="3.50.4.10:FF:000002">
    <property type="entry name" value="G-type lectin S-receptor-like serine/threonine-protein kinase"/>
    <property type="match status" value="1"/>
</dbReference>
<reference evidence="24" key="1">
    <citation type="submission" date="2018-02" db="EMBL/GenBank/DDBJ databases">
        <authorList>
            <person name="Cohen D.B."/>
            <person name="Kent A.D."/>
        </authorList>
    </citation>
    <scope>NUCLEOTIDE SEQUENCE</scope>
</reference>
<keyword evidence="5" id="KW-0808">Transferase</keyword>
<evidence type="ECO:0000256" key="4">
    <source>
        <dbReference type="ARBA" id="ARBA00022553"/>
    </source>
</evidence>
<evidence type="ECO:0000259" key="21">
    <source>
        <dbReference type="PROSITE" id="PS50026"/>
    </source>
</evidence>
<dbReference type="InterPro" id="IPR021820">
    <property type="entry name" value="S-locus_recpt_kinase_C"/>
</dbReference>
<feature type="domain" description="Apple" evidence="23">
    <location>
        <begin position="1125"/>
        <end position="1207"/>
    </location>
</feature>
<dbReference type="PROSITE" id="PS50948">
    <property type="entry name" value="PAN"/>
    <property type="match status" value="2"/>
</dbReference>
<feature type="domain" description="Apple" evidence="23">
    <location>
        <begin position="377"/>
        <end position="457"/>
    </location>
</feature>
<evidence type="ECO:0000313" key="24">
    <source>
        <dbReference type="EMBL" id="SPC83909.1"/>
    </source>
</evidence>
<dbReference type="CDD" id="cd00028">
    <property type="entry name" value="B_lectin"/>
    <property type="match status" value="2"/>
</dbReference>
<dbReference type="Pfam" id="PF11883">
    <property type="entry name" value="DUF3403"/>
    <property type="match status" value="1"/>
</dbReference>
<keyword evidence="10 19" id="KW-0067">ATP-binding</keyword>
<dbReference type="InterPro" id="IPR008271">
    <property type="entry name" value="Ser/Thr_kinase_AS"/>
</dbReference>
<dbReference type="GO" id="GO:0005524">
    <property type="term" value="F:ATP binding"/>
    <property type="evidence" value="ECO:0007669"/>
    <property type="project" value="UniProtKB-UniRule"/>
</dbReference>
<evidence type="ECO:0000256" key="11">
    <source>
        <dbReference type="ARBA" id="ARBA00022989"/>
    </source>
</evidence>
<feature type="binding site" evidence="19">
    <location>
        <position position="566"/>
    </location>
    <ligand>
        <name>ATP</name>
        <dbReference type="ChEBI" id="CHEBI:30616"/>
    </ligand>
</feature>
<evidence type="ECO:0000259" key="23">
    <source>
        <dbReference type="PROSITE" id="PS50948"/>
    </source>
</evidence>
<dbReference type="InterPro" id="IPR001480">
    <property type="entry name" value="Bulb-type_lectin_dom"/>
</dbReference>
<evidence type="ECO:0000259" key="22">
    <source>
        <dbReference type="PROSITE" id="PS50927"/>
    </source>
</evidence>
<dbReference type="SMART" id="SM00181">
    <property type="entry name" value="EGF"/>
    <property type="match status" value="2"/>
</dbReference>
<keyword evidence="12" id="KW-0472">Membrane</keyword>
<dbReference type="InterPro" id="IPR017441">
    <property type="entry name" value="Protein_kinase_ATP_BS"/>
</dbReference>
<dbReference type="FunFam" id="2.90.10.10:FF:000001">
    <property type="entry name" value="G-type lectin S-receptor-like serine/threonine-protein kinase"/>
    <property type="match status" value="1"/>
</dbReference>
<evidence type="ECO:0000256" key="17">
    <source>
        <dbReference type="ARBA" id="ARBA00048679"/>
    </source>
</evidence>
<dbReference type="SUPFAM" id="SSF56112">
    <property type="entry name" value="Protein kinase-like (PK-like)"/>
    <property type="match status" value="2"/>
</dbReference>
<dbReference type="PROSITE" id="PS50026">
    <property type="entry name" value="EGF_3"/>
    <property type="match status" value="2"/>
</dbReference>
<protein>
    <recommendedName>
        <fullName evidence="2">non-specific serine/threonine protein kinase</fullName>
        <ecNumber evidence="2">2.7.11.1</ecNumber>
    </recommendedName>
</protein>
<keyword evidence="18" id="KW-0245">EGF-like domain</keyword>
<comment type="catalytic activity">
    <reaction evidence="16">
        <text>L-threonyl-[protein] + ATP = O-phospho-L-threonyl-[protein] + ADP + H(+)</text>
        <dbReference type="Rhea" id="RHEA:46608"/>
        <dbReference type="Rhea" id="RHEA-COMP:11060"/>
        <dbReference type="Rhea" id="RHEA-COMP:11605"/>
        <dbReference type="ChEBI" id="CHEBI:15378"/>
        <dbReference type="ChEBI" id="CHEBI:30013"/>
        <dbReference type="ChEBI" id="CHEBI:30616"/>
        <dbReference type="ChEBI" id="CHEBI:61977"/>
        <dbReference type="ChEBI" id="CHEBI:456216"/>
        <dbReference type="EC" id="2.7.11.1"/>
    </reaction>
</comment>
<dbReference type="CDD" id="cd01098">
    <property type="entry name" value="PAN_AP_plant"/>
    <property type="match status" value="2"/>
</dbReference>
<evidence type="ECO:0000256" key="2">
    <source>
        <dbReference type="ARBA" id="ARBA00012513"/>
    </source>
</evidence>
<dbReference type="PROSITE" id="PS50927">
    <property type="entry name" value="BULB_LECTIN"/>
    <property type="match status" value="2"/>
</dbReference>
<evidence type="ECO:0000256" key="9">
    <source>
        <dbReference type="ARBA" id="ARBA00022777"/>
    </source>
</evidence>
<accession>A0A2N9FAN8</accession>
<keyword evidence="3" id="KW-0723">Serine/threonine-protein kinase</keyword>
<feature type="domain" description="EGF-like" evidence="21">
    <location>
        <begin position="322"/>
        <end position="358"/>
    </location>
</feature>
<dbReference type="InterPro" id="IPR011009">
    <property type="entry name" value="Kinase-like_dom_sf"/>
</dbReference>
<dbReference type="PANTHER" id="PTHR32444">
    <property type="entry name" value="BULB-TYPE LECTIN DOMAIN-CONTAINING PROTEIN"/>
    <property type="match status" value="1"/>
</dbReference>
<evidence type="ECO:0000256" key="3">
    <source>
        <dbReference type="ARBA" id="ARBA00022527"/>
    </source>
</evidence>
<dbReference type="GO" id="GO:0004674">
    <property type="term" value="F:protein serine/threonine kinase activity"/>
    <property type="evidence" value="ECO:0007669"/>
    <property type="project" value="UniProtKB-KW"/>
</dbReference>
<dbReference type="InterPro" id="IPR000742">
    <property type="entry name" value="EGF"/>
</dbReference>
<evidence type="ECO:0000256" key="7">
    <source>
        <dbReference type="ARBA" id="ARBA00022729"/>
    </source>
</evidence>
<evidence type="ECO:0000256" key="6">
    <source>
        <dbReference type="ARBA" id="ARBA00022692"/>
    </source>
</evidence>
<sequence length="1513" mass="169885">MGFLTKSSEIIRVGSSQVARISSQIVRGSSQVVRTSSSSVRTCSGLVCGMIQHRLSDKQGVDSITPSQYISDGKSSLVSKDGSFELGFFNPGSSKNHYLGIWYKKIPVQTVVWVANRLNPINDSSGLLMINSTGSVVLMSQNKSVVWSIGLGTQKQAKNPMLQLLDSGNLVLRDGNSGTPLWESFDYPSDTFLPGLKMGWDLRKGTKWHLTAWKSPDDPSPGDFTYGIEMHSYPEPVIWKGTKKFYRTGPWNGLRFSGSPDLKPNPVYDYNFVSTEFEVYYTYTLKNESVISRIVLNQTSNTCERYIWIEDSQVWHRYTSVPRDYCDYYGLCGSNGNCISTGSPVCQCLQGFKPKSLEKWSLMDWSQGCVRNKPLSCHKDGFVKFVDIKLPDTTYSWVNESMGLKECSAKCLNNCSCMAYTNSDIRKSGSGCVMWFGDLVDIRQFPSGGQELYIRMSGSELEARHVHKIKKAVAVVAALAAVSGMLLVGFYICRSRTNLQVKTERSRSIDYQNNEGQKEDLELPFLDLSTIACATNNFAINNKLGEGGFGSVYKGILDDKQEIAVKRLSKSSGQGVNEFKNEMHPKISDFGMARTFGGDQSEGSTNRVVGTYGYMAPEYAFDGQFSTKSDVFSFGILLLEIISGKKSRAFCHPDHSHNLIGHAWILWNEDRPLELIDEFLRKSCTVSEVLRCIHLSLLCVQQRPEDRPSISSVIVMLGSESALPQPKQPGFFLEKDSNEGHCISTNGSMLRKILSLNTGMEITSHVDRDLCPHKSFAIRFYLQEVLASLGSLETRQGEAIVEWMLEADEAQNWKNVLWNIVKTICSSVCSTSGYRYRWSISKNRYLGIWYKNIPVKTVVWVANRDSPIDNSSGILMINSTGTLVLLSQNKSVVWSTSSLKQAQTPLLQLLDTGNLVLTDEKNGNSEDYLWQSFDYPTDTMLPGMKIGWDLKRGLNRRLIAWKNWDDPSSGDLIIEITLHNYPEAYFFQGTVKYYRTGPWNGFRYSGVPEMKPNPVYAFAFVYNQDEVYIMFTLKDKSLLFRIVPNQTTSMFQSFTRKETAQSWKLYGALPTDRCDSYGVCGAYGMCIVTESPACQCLKGFKPKSQQKWDSMDWSQGCVRNKPLNCQDKITHGFVKFSSLKLPDTTHTWVNKSMNLKECRERCLNNCTCMAYTNSDIKEGSGCAIWLGDLLDIRQFPAGGQDLYIRMHASEFEKLENNVMIDQNIEGQREDQELPLFNLTTIVAATNNFSSNNKLGEGGFGPVYKGTLTDGQEIAVKRLSWGSGQGLNQMRAKALGWSMRFNIIYGIARGLLYLHEDSRLRIIHRDLKASNVLLDSKMSPKISDFGMARICGGDQTEGNTNRVVGTYGYMAPEYAIDGLFSVKSDVFSFGILLLEILGGKKNRGSFHPDHSLNLVGHAWKLWKEGRPLELIDTCLEDSCILSEVVRCLHISFLCLQQHPEDRPNMSYVVMMLHSENSLPEPKEPGFFVGKKSSLLGENQSSSTNEITVSLLEAR</sequence>
<keyword evidence="7" id="KW-0732">Signal</keyword>
<dbReference type="FunFam" id="1.10.510.10:FF:000060">
    <property type="entry name" value="G-type lectin S-receptor-like serine/threonine-protein kinase"/>
    <property type="match status" value="2"/>
</dbReference>
<dbReference type="SUPFAM" id="SSF51110">
    <property type="entry name" value="alpha-D-mannose-specific plant lectins"/>
    <property type="match status" value="2"/>
</dbReference>
<keyword evidence="11" id="KW-1133">Transmembrane helix</keyword>
<evidence type="ECO:0000259" key="20">
    <source>
        <dbReference type="PROSITE" id="PS50011"/>
    </source>
</evidence>
<evidence type="ECO:0000256" key="15">
    <source>
        <dbReference type="ARBA" id="ARBA00023180"/>
    </source>
</evidence>
<evidence type="ECO:0000256" key="18">
    <source>
        <dbReference type="PROSITE-ProRule" id="PRU00076"/>
    </source>
</evidence>
<keyword evidence="15" id="KW-0325">Glycoprotein</keyword>
<evidence type="ECO:0000256" key="14">
    <source>
        <dbReference type="ARBA" id="ARBA00023170"/>
    </source>
</evidence>
<dbReference type="PROSITE" id="PS00107">
    <property type="entry name" value="PROTEIN_KINASE_ATP"/>
    <property type="match status" value="1"/>
</dbReference>